<dbReference type="InterPro" id="IPR013783">
    <property type="entry name" value="Ig-like_fold"/>
</dbReference>
<sequence precursor="true">MTYSKLMPVMLLTVAVLGLVSVATACEISGYKYQELGDGTPYTDHPLQGWTIKLYKSVGTTEPVLLAQTTTDASGHYNFSEKLGKLPVYPEYKGTVYGTYYVYENMETGWTQLFPSTGYHEVTLSGGSDGINVVQNLNFVNQQDKVCYKEETAWAAGDRYVPKGNWATYTTYKSGNTVTIYAGQKIDAGTVTFSAPVNGKVTITINLKNGAVFSDVQENLKIQGYTAVPPAKNPAPGKFTTYKGTFSGSSATITVPQYAYYGIHLDVKVPSN</sequence>
<dbReference type="AlphaFoldDB" id="L0KYZ6"/>
<accession>L0KYZ6</accession>
<protein>
    <submittedName>
        <fullName evidence="1">Uncharacterized protein</fullName>
    </submittedName>
</protein>
<evidence type="ECO:0000313" key="2">
    <source>
        <dbReference type="Proteomes" id="UP000010866"/>
    </source>
</evidence>
<organism evidence="1 2">
    <name type="scientific">Methanomethylovorans hollandica (strain DSM 15978 / NBRC 107637 / DMS1)</name>
    <dbReference type="NCBI Taxonomy" id="867904"/>
    <lineage>
        <taxon>Archaea</taxon>
        <taxon>Methanobacteriati</taxon>
        <taxon>Methanobacteriota</taxon>
        <taxon>Stenosarchaea group</taxon>
        <taxon>Methanomicrobia</taxon>
        <taxon>Methanosarcinales</taxon>
        <taxon>Methanosarcinaceae</taxon>
        <taxon>Methanomethylovorans</taxon>
    </lineage>
</organism>
<proteinExistence type="predicted"/>
<dbReference type="Proteomes" id="UP000010866">
    <property type="component" value="Chromosome"/>
</dbReference>
<dbReference type="EMBL" id="CP003362">
    <property type="protein sequence ID" value="AGB49283.1"/>
    <property type="molecule type" value="Genomic_DNA"/>
</dbReference>
<reference evidence="2" key="1">
    <citation type="submission" date="2012-02" db="EMBL/GenBank/DDBJ databases">
        <title>Complete sequence of chromosome of Methanomethylovorans hollandica DSM 15978.</title>
        <authorList>
            <person name="Lucas S."/>
            <person name="Copeland A."/>
            <person name="Lapidus A."/>
            <person name="Glavina del Rio T."/>
            <person name="Dalin E."/>
            <person name="Tice H."/>
            <person name="Bruce D."/>
            <person name="Goodwin L."/>
            <person name="Pitluck S."/>
            <person name="Peters L."/>
            <person name="Mikhailova N."/>
            <person name="Held B."/>
            <person name="Kyrpides N."/>
            <person name="Mavromatis K."/>
            <person name="Ivanova N."/>
            <person name="Brettin T."/>
            <person name="Detter J.C."/>
            <person name="Han C."/>
            <person name="Larimer F."/>
            <person name="Land M."/>
            <person name="Hauser L."/>
            <person name="Markowitz V."/>
            <person name="Cheng J.-F."/>
            <person name="Hugenholtz P."/>
            <person name="Woyke T."/>
            <person name="Wu D."/>
            <person name="Spring S."/>
            <person name="Schroeder M."/>
            <person name="Brambilla E."/>
            <person name="Klenk H.-P."/>
            <person name="Eisen J.A."/>
        </authorList>
    </citation>
    <scope>NUCLEOTIDE SEQUENCE [LARGE SCALE GENOMIC DNA]</scope>
    <source>
        <strain evidence="2">DSM 15978 / NBRC 107637 / DMS1</strain>
    </source>
</reference>
<keyword evidence="2" id="KW-1185">Reference proteome</keyword>
<dbReference type="PROSITE" id="PS51257">
    <property type="entry name" value="PROKAR_LIPOPROTEIN"/>
    <property type="match status" value="1"/>
</dbReference>
<dbReference type="Gene3D" id="2.60.40.10">
    <property type="entry name" value="Immunoglobulins"/>
    <property type="match status" value="1"/>
</dbReference>
<dbReference type="RefSeq" id="WP_015324449.1">
    <property type="nucleotide sequence ID" value="NC_019977.1"/>
</dbReference>
<gene>
    <name evidence="1" type="ordered locus">Metho_1046</name>
</gene>
<dbReference type="KEGG" id="mhz:Metho_1046"/>
<evidence type="ECO:0000313" key="1">
    <source>
        <dbReference type="EMBL" id="AGB49283.1"/>
    </source>
</evidence>
<dbReference type="GeneID" id="14406855"/>
<name>L0KYZ6_METHD</name>
<dbReference type="HOGENOM" id="CLU_1021617_0_0_2"/>